<dbReference type="Proteomes" id="UP000468591">
    <property type="component" value="Unassembled WGS sequence"/>
</dbReference>
<dbReference type="RefSeq" id="WP_164355081.1">
    <property type="nucleotide sequence ID" value="NZ_JAABNT010000012.1"/>
</dbReference>
<protein>
    <submittedName>
        <fullName evidence="4">Photosynthetic reaction center subunit H</fullName>
    </submittedName>
</protein>
<sequence length="257" mass="28273">MVGTEFFGNFDLASAAIWLFWIFFAGLVYYLQTENMREGYPLETDDGAISPNQGLFPVPKDKTFILPHGRGEVTVPSGQNPDRPVLALQRTSKAAGSPYVPTGNPMMDGVGPASWAPRRDVPELDAHGHAKIQPMSKLEDFKVSAGTDPRGKPVVTGDGEVVGRITDMWVDVPEQLVRYLVMDVNPEGDGQTRMIPMNFARIKSDRVVIRSLYEGNVSGIPTIKGDAEITLLEEEKIMAYFGGGTMYADPRREEPVI</sequence>
<dbReference type="InterPro" id="IPR027275">
    <property type="entry name" value="PRC-brl_dom"/>
</dbReference>
<dbReference type="Gene3D" id="3.90.50.10">
    <property type="entry name" value="Photosynthetic Reaction Center, subunit H, domain 2"/>
    <property type="match status" value="1"/>
</dbReference>
<evidence type="ECO:0000313" key="4">
    <source>
        <dbReference type="EMBL" id="NEK24161.1"/>
    </source>
</evidence>
<dbReference type="Gene3D" id="4.10.540.10">
    <property type="entry name" value="Photosynthetic reaction centre, H subunit, N-terminal domain"/>
    <property type="match status" value="1"/>
</dbReference>
<reference evidence="4 5" key="1">
    <citation type="submission" date="2020-01" db="EMBL/GenBank/DDBJ databases">
        <title>Sulfitobacter sediminilitoris sp. nov., isolated from a tidal flat.</title>
        <authorList>
            <person name="Park S."/>
            <person name="Yoon J.-H."/>
        </authorList>
    </citation>
    <scope>NUCLEOTIDE SEQUENCE [LARGE SCALE GENOMIC DNA]</scope>
    <source>
        <strain evidence="4 5">JBTF-M27</strain>
    </source>
</reference>
<dbReference type="GO" id="GO:0019684">
    <property type="term" value="P:photosynthesis, light reaction"/>
    <property type="evidence" value="ECO:0007669"/>
    <property type="project" value="InterPro"/>
</dbReference>
<comment type="caution">
    <text evidence="4">The sequence shown here is derived from an EMBL/GenBank/DDBJ whole genome shotgun (WGS) entry which is preliminary data.</text>
</comment>
<dbReference type="NCBIfam" id="TIGR01150">
    <property type="entry name" value="puhA"/>
    <property type="match status" value="1"/>
</dbReference>
<name>A0A6P0CD42_9RHOB</name>
<keyword evidence="1" id="KW-1133">Transmembrane helix</keyword>
<evidence type="ECO:0000259" key="3">
    <source>
        <dbReference type="Pfam" id="PF05239"/>
    </source>
</evidence>
<dbReference type="InterPro" id="IPR015810">
    <property type="entry name" value="Photo_RC_H_N"/>
</dbReference>
<organism evidence="4 5">
    <name type="scientific">Sulfitobacter sediminilitoris</name>
    <dbReference type="NCBI Taxonomy" id="2698830"/>
    <lineage>
        <taxon>Bacteria</taxon>
        <taxon>Pseudomonadati</taxon>
        <taxon>Pseudomonadota</taxon>
        <taxon>Alphaproteobacteria</taxon>
        <taxon>Rhodobacterales</taxon>
        <taxon>Roseobacteraceae</taxon>
        <taxon>Sulfitobacter</taxon>
    </lineage>
</organism>
<keyword evidence="1" id="KW-0472">Membrane</keyword>
<dbReference type="AlphaFoldDB" id="A0A6P0CD42"/>
<dbReference type="InterPro" id="IPR011033">
    <property type="entry name" value="PRC_barrel-like_sf"/>
</dbReference>
<accession>A0A6P0CD42</accession>
<evidence type="ECO:0000313" key="5">
    <source>
        <dbReference type="Proteomes" id="UP000468591"/>
    </source>
</evidence>
<dbReference type="InterPro" id="IPR037097">
    <property type="entry name" value="Photo_RC_H_N_sf"/>
</dbReference>
<dbReference type="Pfam" id="PF03967">
    <property type="entry name" value="PRCH"/>
    <property type="match status" value="1"/>
</dbReference>
<evidence type="ECO:0000256" key="1">
    <source>
        <dbReference type="SAM" id="Phobius"/>
    </source>
</evidence>
<proteinExistence type="predicted"/>
<dbReference type="Pfam" id="PF05239">
    <property type="entry name" value="PRC"/>
    <property type="match status" value="1"/>
</dbReference>
<evidence type="ECO:0000259" key="2">
    <source>
        <dbReference type="Pfam" id="PF03967"/>
    </source>
</evidence>
<gene>
    <name evidence="4" type="primary">puhA</name>
    <name evidence="4" type="ORF">GV827_17370</name>
</gene>
<keyword evidence="1" id="KW-0812">Transmembrane</keyword>
<keyword evidence="5" id="KW-1185">Reference proteome</keyword>
<dbReference type="GO" id="GO:0030077">
    <property type="term" value="C:plasma membrane light-harvesting complex"/>
    <property type="evidence" value="ECO:0007669"/>
    <property type="project" value="InterPro"/>
</dbReference>
<dbReference type="EMBL" id="JAABNT010000012">
    <property type="protein sequence ID" value="NEK24161.1"/>
    <property type="molecule type" value="Genomic_DNA"/>
</dbReference>
<feature type="domain" description="PRC-barrel" evidence="3">
    <location>
        <begin position="144"/>
        <end position="213"/>
    </location>
</feature>
<feature type="domain" description="Photosynthetic reaction centre H subunit N-terminal" evidence="2">
    <location>
        <begin position="5"/>
        <end position="136"/>
    </location>
</feature>
<dbReference type="InterPro" id="IPR014747">
    <property type="entry name" value="Bac_photo_RC_H_C"/>
</dbReference>
<feature type="transmembrane region" description="Helical" evidence="1">
    <location>
        <begin position="12"/>
        <end position="31"/>
    </location>
</feature>
<dbReference type="SUPFAM" id="SSF81490">
    <property type="entry name" value="Photosystem II reaction centre subunit H, transmembrane region"/>
    <property type="match status" value="1"/>
</dbReference>
<dbReference type="SUPFAM" id="SSF50346">
    <property type="entry name" value="PRC-barrel domain"/>
    <property type="match status" value="1"/>
</dbReference>
<dbReference type="InterPro" id="IPR005652">
    <property type="entry name" value="Photo_RC_H"/>
</dbReference>